<accession>A0A5K3EQ82</accession>
<protein>
    <submittedName>
        <fullName evidence="2">Golgi apparatus membrane protein TVP23 homolog</fullName>
    </submittedName>
</protein>
<sequence length="87" mass="10253">MAETLTTESRSENPWWWRLLTGSWRIQMAFTLILWASLLNVGFGAVFFVCASLYWLCIWGTEARRRRMRAEGNTVLAGWYFDNSRIL</sequence>
<evidence type="ECO:0000313" key="2">
    <source>
        <dbReference type="WBParaSite" id="MCU_002188-RA"/>
    </source>
</evidence>
<reference evidence="2" key="1">
    <citation type="submission" date="2019-11" db="UniProtKB">
        <authorList>
            <consortium name="WormBaseParasite"/>
        </authorList>
    </citation>
    <scope>IDENTIFICATION</scope>
</reference>
<keyword evidence="1" id="KW-0812">Transmembrane</keyword>
<keyword evidence="1" id="KW-0472">Membrane</keyword>
<name>A0A5K3EQ82_MESCO</name>
<dbReference type="AlphaFoldDB" id="A0A5K3EQ82"/>
<organism evidence="2">
    <name type="scientific">Mesocestoides corti</name>
    <name type="common">Flatworm</name>
    <dbReference type="NCBI Taxonomy" id="53468"/>
    <lineage>
        <taxon>Eukaryota</taxon>
        <taxon>Metazoa</taxon>
        <taxon>Spiralia</taxon>
        <taxon>Lophotrochozoa</taxon>
        <taxon>Platyhelminthes</taxon>
        <taxon>Cestoda</taxon>
        <taxon>Eucestoda</taxon>
        <taxon>Cyclophyllidea</taxon>
        <taxon>Mesocestoididae</taxon>
        <taxon>Mesocestoides</taxon>
    </lineage>
</organism>
<dbReference type="WBParaSite" id="MCU_002188-RA">
    <property type="protein sequence ID" value="MCU_002188-RA"/>
    <property type="gene ID" value="MCU_002188"/>
</dbReference>
<evidence type="ECO:0000256" key="1">
    <source>
        <dbReference type="SAM" id="Phobius"/>
    </source>
</evidence>
<keyword evidence="1" id="KW-1133">Transmembrane helix</keyword>
<proteinExistence type="predicted"/>
<feature type="transmembrane region" description="Helical" evidence="1">
    <location>
        <begin position="26"/>
        <end position="59"/>
    </location>
</feature>